<dbReference type="KEGG" id="haxz:M0R88_10315"/>
<organism evidence="1 2">
    <name type="scientific">Halorussus gelatinilyticus</name>
    <dbReference type="NCBI Taxonomy" id="2937524"/>
    <lineage>
        <taxon>Archaea</taxon>
        <taxon>Methanobacteriati</taxon>
        <taxon>Methanobacteriota</taxon>
        <taxon>Stenosarchaea group</taxon>
        <taxon>Halobacteria</taxon>
        <taxon>Halobacteriales</taxon>
        <taxon>Haladaptataceae</taxon>
        <taxon>Halorussus</taxon>
    </lineage>
</organism>
<evidence type="ECO:0000313" key="1">
    <source>
        <dbReference type="EMBL" id="UPV98924.1"/>
    </source>
</evidence>
<protein>
    <submittedName>
        <fullName evidence="1">Transfer complex protein</fullName>
    </submittedName>
</protein>
<dbReference type="RefSeq" id="WP_248653428.1">
    <property type="nucleotide sequence ID" value="NZ_CP096658.1"/>
</dbReference>
<proteinExistence type="predicted"/>
<dbReference type="SUPFAM" id="SSF52540">
    <property type="entry name" value="P-loop containing nucleoside triphosphate hydrolases"/>
    <property type="match status" value="1"/>
</dbReference>
<dbReference type="PANTHER" id="PTHR30121">
    <property type="entry name" value="UNCHARACTERIZED PROTEIN YJGR-RELATED"/>
    <property type="match status" value="1"/>
</dbReference>
<dbReference type="GeneID" id="72190252"/>
<dbReference type="Gene3D" id="3.40.50.300">
    <property type="entry name" value="P-loop containing nucleotide triphosphate hydrolases"/>
    <property type="match status" value="1"/>
</dbReference>
<gene>
    <name evidence="1" type="ORF">M0R88_10315</name>
</gene>
<sequence>MTDRRLRDHREVLGQLTDGSQSVFDVTVYITIRGDTKKTVERVCQRIQTELAKRQLTTRTVDYEQAAGLVSASPLAKDEIGTSIPDAKTPMLGGALGASFPFSTTTVIEETGVLYGFHATTDAPVIVDRFKRPNGYNILAAAKIGSGKSVTAKLLNLREIANDPDTILILLDPLDGFRGLAETLSADRIVVGGTRRLNPLAIEPTPAAVLEATDDLDPFSQRFSSAMGFFETYFAHLDSSGSGLETTSRAVLSRALQVAYERRGITRDPATHGNEDTTVGEVFDILGEMTEEATPFLTDEATADPTPREREKWEDAAADLRIGLRPFTGQGEYANLGGQSDIDLRDEKVTYLDLQQGEADHEIALMMQLLFDAVYERAKQSSKRVILAIDEAHYLLENEGSLDWLVRAYRHSRHHDLSVHLITQELSDFFAHEKAEVLAKESSIKILQRLPGLSGDHRQKLGLNEREATFLREAKPGTPERGYSHALVCIEDEGHFPVKVTGLPEEMELVD</sequence>
<evidence type="ECO:0000313" key="2">
    <source>
        <dbReference type="Proteomes" id="UP000830434"/>
    </source>
</evidence>
<name>A0A8U0IDS8_9EURY</name>
<dbReference type="InterPro" id="IPR051162">
    <property type="entry name" value="T4SS_component"/>
</dbReference>
<reference evidence="1" key="1">
    <citation type="submission" date="2022-04" db="EMBL/GenBank/DDBJ databases">
        <title>Diverse halophilic archaea isolated from saline environments.</title>
        <authorList>
            <person name="Cui H.-L."/>
        </authorList>
    </citation>
    <scope>NUCLEOTIDE SEQUENCE</scope>
    <source>
        <strain evidence="1">XZYJT40</strain>
    </source>
</reference>
<dbReference type="Gene3D" id="1.10.8.730">
    <property type="match status" value="1"/>
</dbReference>
<dbReference type="Proteomes" id="UP000830434">
    <property type="component" value="Chromosome"/>
</dbReference>
<accession>A0A8U0IDS8</accession>
<dbReference type="AlphaFoldDB" id="A0A8U0IDS8"/>
<keyword evidence="2" id="KW-1185">Reference proteome</keyword>
<dbReference type="InterPro" id="IPR027417">
    <property type="entry name" value="P-loop_NTPase"/>
</dbReference>
<dbReference type="EMBL" id="CP096658">
    <property type="protein sequence ID" value="UPV98924.1"/>
    <property type="molecule type" value="Genomic_DNA"/>
</dbReference>
<dbReference type="PANTHER" id="PTHR30121:SF6">
    <property type="entry name" value="SLR6007 PROTEIN"/>
    <property type="match status" value="1"/>
</dbReference>